<accession>A0A1H9TCN8</accession>
<dbReference type="OrthoDB" id="4314187at2"/>
<keyword evidence="2" id="KW-0472">Membrane</keyword>
<feature type="compositionally biased region" description="Pro residues" evidence="1">
    <location>
        <begin position="132"/>
        <end position="143"/>
    </location>
</feature>
<gene>
    <name evidence="3" type="ORF">SAMN05216199_1547</name>
</gene>
<feature type="compositionally biased region" description="Basic and acidic residues" evidence="1">
    <location>
        <begin position="81"/>
        <end position="117"/>
    </location>
</feature>
<feature type="region of interest" description="Disordered" evidence="1">
    <location>
        <begin position="75"/>
        <end position="143"/>
    </location>
</feature>
<reference evidence="4" key="1">
    <citation type="submission" date="2016-10" db="EMBL/GenBank/DDBJ databases">
        <authorList>
            <person name="Varghese N."/>
            <person name="Submissions S."/>
        </authorList>
    </citation>
    <scope>NUCLEOTIDE SEQUENCE [LARGE SCALE GENOMIC DNA]</scope>
    <source>
        <strain evidence="4">CGMCC 1.6963</strain>
    </source>
</reference>
<keyword evidence="4" id="KW-1185">Reference proteome</keyword>
<evidence type="ECO:0000256" key="2">
    <source>
        <dbReference type="SAM" id="Phobius"/>
    </source>
</evidence>
<keyword evidence="2" id="KW-0812">Transmembrane</keyword>
<dbReference type="AlphaFoldDB" id="A0A1H9TCN8"/>
<dbReference type="Proteomes" id="UP000199019">
    <property type="component" value="Unassembled WGS sequence"/>
</dbReference>
<organism evidence="3 4">
    <name type="scientific">Pedococcus cremeus</name>
    <dbReference type="NCBI Taxonomy" id="587636"/>
    <lineage>
        <taxon>Bacteria</taxon>
        <taxon>Bacillati</taxon>
        <taxon>Actinomycetota</taxon>
        <taxon>Actinomycetes</taxon>
        <taxon>Micrococcales</taxon>
        <taxon>Intrasporangiaceae</taxon>
        <taxon>Pedococcus</taxon>
    </lineage>
</organism>
<proteinExistence type="predicted"/>
<name>A0A1H9TCN8_9MICO</name>
<dbReference type="RefSeq" id="WP_091756889.1">
    <property type="nucleotide sequence ID" value="NZ_FOHB01000002.1"/>
</dbReference>
<dbReference type="EMBL" id="FOHB01000002">
    <property type="protein sequence ID" value="SER94982.1"/>
    <property type="molecule type" value="Genomic_DNA"/>
</dbReference>
<evidence type="ECO:0000256" key="1">
    <source>
        <dbReference type="SAM" id="MobiDB-lite"/>
    </source>
</evidence>
<feature type="transmembrane region" description="Helical" evidence="2">
    <location>
        <begin position="49"/>
        <end position="69"/>
    </location>
</feature>
<sequence>MIVILGLILLVAASIVGVAGVLGNAGSGHALTSGFSVFGYDVTGSTGTLFLYGIVVGAIGMLGLSMLLGGARRTARRGRAARTELKQSRRETAVVSRDRDDLLHQRETDHADQEADARYTAAPDADGRPGPGADPPPAEAPPR</sequence>
<protein>
    <recommendedName>
        <fullName evidence="5">Lipopolysaccharide assembly protein A domain-containing protein</fullName>
    </recommendedName>
</protein>
<keyword evidence="2" id="KW-1133">Transmembrane helix</keyword>
<evidence type="ECO:0000313" key="4">
    <source>
        <dbReference type="Proteomes" id="UP000199019"/>
    </source>
</evidence>
<evidence type="ECO:0008006" key="5">
    <source>
        <dbReference type="Google" id="ProtNLM"/>
    </source>
</evidence>
<evidence type="ECO:0000313" key="3">
    <source>
        <dbReference type="EMBL" id="SER94982.1"/>
    </source>
</evidence>